<feature type="transmembrane region" description="Helical" evidence="7">
    <location>
        <begin position="40"/>
        <end position="59"/>
    </location>
</feature>
<evidence type="ECO:0000256" key="5">
    <source>
        <dbReference type="ARBA" id="ARBA00022989"/>
    </source>
</evidence>
<feature type="domain" description="Major facilitator superfamily (MFS) profile" evidence="8">
    <location>
        <begin position="9"/>
        <end position="377"/>
    </location>
</feature>
<reference evidence="9 10" key="1">
    <citation type="submission" date="2023-08" db="EMBL/GenBank/DDBJ databases">
        <title>Draft genome sequence of Janthinobacterium lividum.</title>
        <authorList>
            <person name="Chun B.H."/>
            <person name="Lee Y."/>
        </authorList>
    </citation>
    <scope>NUCLEOTIDE SEQUENCE [LARGE SCALE GENOMIC DNA]</scope>
    <source>
        <strain evidence="9 10">AMJK</strain>
    </source>
</reference>
<dbReference type="Gene3D" id="1.20.1250.20">
    <property type="entry name" value="MFS general substrate transporter like domains"/>
    <property type="match status" value="1"/>
</dbReference>
<dbReference type="SUPFAM" id="SSF103473">
    <property type="entry name" value="MFS general substrate transporter"/>
    <property type="match status" value="1"/>
</dbReference>
<keyword evidence="2" id="KW-0813">Transport</keyword>
<keyword evidence="3" id="KW-1003">Cell membrane</keyword>
<keyword evidence="5 7" id="KW-1133">Transmembrane helix</keyword>
<feature type="transmembrane region" description="Helical" evidence="7">
    <location>
        <begin position="241"/>
        <end position="258"/>
    </location>
</feature>
<gene>
    <name evidence="9" type="ORF">RB624_23795</name>
</gene>
<dbReference type="PROSITE" id="PS50850">
    <property type="entry name" value="MFS"/>
    <property type="match status" value="1"/>
</dbReference>
<feature type="transmembrane region" description="Helical" evidence="7">
    <location>
        <begin position="354"/>
        <end position="374"/>
    </location>
</feature>
<comment type="caution">
    <text evidence="9">The sequence shown here is derived from an EMBL/GenBank/DDBJ whole genome shotgun (WGS) entry which is preliminary data.</text>
</comment>
<feature type="transmembrane region" description="Helical" evidence="7">
    <location>
        <begin position="167"/>
        <end position="191"/>
    </location>
</feature>
<dbReference type="Proteomes" id="UP001237592">
    <property type="component" value="Unassembled WGS sequence"/>
</dbReference>
<dbReference type="InterPro" id="IPR011701">
    <property type="entry name" value="MFS"/>
</dbReference>
<dbReference type="PANTHER" id="PTHR23517:SF3">
    <property type="entry name" value="INTEGRAL MEMBRANE TRANSPORT PROTEIN"/>
    <property type="match status" value="1"/>
</dbReference>
<dbReference type="PRINTS" id="PR01035">
    <property type="entry name" value="TCRTETA"/>
</dbReference>
<dbReference type="EMBL" id="JAVFKP010000007">
    <property type="protein sequence ID" value="MDQ4628913.1"/>
    <property type="molecule type" value="Genomic_DNA"/>
</dbReference>
<feature type="transmembrane region" description="Helical" evidence="7">
    <location>
        <begin position="80"/>
        <end position="105"/>
    </location>
</feature>
<sequence>MNRHKEAWRFPALLLLTVLANIGMGIVMPVLPIYFKQYDVSVAALSVPYATLVLGRLCSRAFSPAAIMRWGHRRAVMAAFLLYALVFAAYLGAGSLAQFGVLRFIEGLVEGVLAIALNDLAIGYARGVDSQQRVRLMGRFGSAFGLGFLLGPLAGAAIAHWLGLQAIFVAGALVGLLAMLLAGVALAPVAARAGHAGPRPALGMLLALYSPQSLRRVLFFSLMILLPLHVTGALGMEASRVGMFFAVSAVLTTLLMPLAGHVSQRVGQAALIDGGLWFMGAALLLMGLVQAPLGFAALFVLETVAFALMLPPAMALFSTAVEDHPERARVMGSMAFATELLSLPPAFLLPALYAYLPALGWAAVAVLCLATLWASRRARHHLAPAFSAARLTKEERI</sequence>
<evidence type="ECO:0000256" key="1">
    <source>
        <dbReference type="ARBA" id="ARBA00004651"/>
    </source>
</evidence>
<keyword evidence="6 7" id="KW-0472">Membrane</keyword>
<proteinExistence type="predicted"/>
<feature type="transmembrane region" description="Helical" evidence="7">
    <location>
        <begin position="217"/>
        <end position="235"/>
    </location>
</feature>
<dbReference type="InterPro" id="IPR001958">
    <property type="entry name" value="Tet-R_TetA/multi-R_MdtG-like"/>
</dbReference>
<evidence type="ECO:0000256" key="4">
    <source>
        <dbReference type="ARBA" id="ARBA00022692"/>
    </source>
</evidence>
<evidence type="ECO:0000256" key="3">
    <source>
        <dbReference type="ARBA" id="ARBA00022475"/>
    </source>
</evidence>
<keyword evidence="4 7" id="KW-0812">Transmembrane</keyword>
<evidence type="ECO:0000256" key="7">
    <source>
        <dbReference type="SAM" id="Phobius"/>
    </source>
</evidence>
<organism evidence="9 10">
    <name type="scientific">Janthinobacterium lividum</name>
    <dbReference type="NCBI Taxonomy" id="29581"/>
    <lineage>
        <taxon>Bacteria</taxon>
        <taxon>Pseudomonadati</taxon>
        <taxon>Pseudomonadota</taxon>
        <taxon>Betaproteobacteria</taxon>
        <taxon>Burkholderiales</taxon>
        <taxon>Oxalobacteraceae</taxon>
        <taxon>Janthinobacterium</taxon>
    </lineage>
</organism>
<keyword evidence="10" id="KW-1185">Reference proteome</keyword>
<dbReference type="InterPro" id="IPR020846">
    <property type="entry name" value="MFS_dom"/>
</dbReference>
<comment type="subcellular location">
    <subcellularLocation>
        <location evidence="1">Cell membrane</location>
        <topology evidence="1">Multi-pass membrane protein</topology>
    </subcellularLocation>
</comment>
<evidence type="ECO:0000256" key="2">
    <source>
        <dbReference type="ARBA" id="ARBA00022448"/>
    </source>
</evidence>
<evidence type="ECO:0000313" key="10">
    <source>
        <dbReference type="Proteomes" id="UP001237592"/>
    </source>
</evidence>
<protein>
    <submittedName>
        <fullName evidence="9">MFS transporter</fullName>
    </submittedName>
</protein>
<feature type="transmembrane region" description="Helical" evidence="7">
    <location>
        <begin position="270"/>
        <end position="289"/>
    </location>
</feature>
<evidence type="ECO:0000259" key="8">
    <source>
        <dbReference type="PROSITE" id="PS50850"/>
    </source>
</evidence>
<dbReference type="PANTHER" id="PTHR23517">
    <property type="entry name" value="RESISTANCE PROTEIN MDTM, PUTATIVE-RELATED-RELATED"/>
    <property type="match status" value="1"/>
</dbReference>
<name>A0ABU0XZW1_9BURK</name>
<accession>A0ABU0XZW1</accession>
<dbReference type="Pfam" id="PF07690">
    <property type="entry name" value="MFS_1"/>
    <property type="match status" value="1"/>
</dbReference>
<dbReference type="InterPro" id="IPR036259">
    <property type="entry name" value="MFS_trans_sf"/>
</dbReference>
<dbReference type="InterPro" id="IPR050171">
    <property type="entry name" value="MFS_Transporters"/>
</dbReference>
<evidence type="ECO:0000256" key="6">
    <source>
        <dbReference type="ARBA" id="ARBA00023136"/>
    </source>
</evidence>
<feature type="transmembrane region" description="Helical" evidence="7">
    <location>
        <begin position="140"/>
        <end position="161"/>
    </location>
</feature>
<dbReference type="RefSeq" id="WP_211552276.1">
    <property type="nucleotide sequence ID" value="NZ_JAGRZK010000014.1"/>
</dbReference>
<feature type="transmembrane region" description="Helical" evidence="7">
    <location>
        <begin position="12"/>
        <end position="34"/>
    </location>
</feature>
<feature type="transmembrane region" description="Helical" evidence="7">
    <location>
        <begin position="111"/>
        <end position="128"/>
    </location>
</feature>
<evidence type="ECO:0000313" key="9">
    <source>
        <dbReference type="EMBL" id="MDQ4628913.1"/>
    </source>
</evidence>